<reference evidence="18" key="1">
    <citation type="submission" date="2018-05" db="EMBL/GenBank/DDBJ databases">
        <authorList>
            <person name="Li Y."/>
        </authorList>
    </citation>
    <scope>NUCLEOTIDE SEQUENCE [LARGE SCALE GENOMIC DNA]</scope>
    <source>
        <strain evidence="18">3d-2-2</strain>
    </source>
</reference>
<dbReference type="InterPro" id="IPR001460">
    <property type="entry name" value="PCN-bd_Tpept"/>
</dbReference>
<comment type="subcellular location">
    <subcellularLocation>
        <location evidence="14">Cell inner membrane</location>
        <topology evidence="14">Single-pass membrane protein</topology>
    </subcellularLocation>
    <subcellularLocation>
        <location evidence="2">Cell membrane</location>
    </subcellularLocation>
    <subcellularLocation>
        <location evidence="1">Membrane</location>
        <topology evidence="1">Single-pass membrane protein</topology>
    </subcellularLocation>
</comment>
<evidence type="ECO:0000259" key="15">
    <source>
        <dbReference type="Pfam" id="PF00905"/>
    </source>
</evidence>
<dbReference type="InterPro" id="IPR005311">
    <property type="entry name" value="PBP_dimer"/>
</dbReference>
<dbReference type="InterPro" id="IPR017790">
    <property type="entry name" value="Penicillin-binding_protein_2"/>
</dbReference>
<dbReference type="SUPFAM" id="SSF56601">
    <property type="entry name" value="beta-lactamase/transpeptidase-like"/>
    <property type="match status" value="1"/>
</dbReference>
<dbReference type="PANTHER" id="PTHR30627:SF2">
    <property type="entry name" value="PEPTIDOGLYCAN D,D-TRANSPEPTIDASE MRDA"/>
    <property type="match status" value="1"/>
</dbReference>
<evidence type="ECO:0000313" key="17">
    <source>
        <dbReference type="EMBL" id="PWF21049.1"/>
    </source>
</evidence>
<keyword evidence="5 14" id="KW-0121">Carboxypeptidase</keyword>
<evidence type="ECO:0000256" key="6">
    <source>
        <dbReference type="ARBA" id="ARBA00022670"/>
    </source>
</evidence>
<evidence type="ECO:0000313" key="18">
    <source>
        <dbReference type="Proteomes" id="UP000245212"/>
    </source>
</evidence>
<keyword evidence="9 14" id="KW-0133">Cell shape</keyword>
<dbReference type="GO" id="GO:0071972">
    <property type="term" value="F:peptidoglycan L,D-transpeptidase activity"/>
    <property type="evidence" value="ECO:0007669"/>
    <property type="project" value="TreeGrafter"/>
</dbReference>
<comment type="function">
    <text evidence="14">Catalyzes cross-linking of the peptidoglycan cell wall.</text>
</comment>
<dbReference type="GO" id="GO:0071555">
    <property type="term" value="P:cell wall organization"/>
    <property type="evidence" value="ECO:0007669"/>
    <property type="project" value="UniProtKB-KW"/>
</dbReference>
<evidence type="ECO:0000256" key="2">
    <source>
        <dbReference type="ARBA" id="ARBA00004236"/>
    </source>
</evidence>
<organism evidence="17 18">
    <name type="scientific">Corticimicrobacter populi</name>
    <dbReference type="NCBI Taxonomy" id="2175229"/>
    <lineage>
        <taxon>Bacteria</taxon>
        <taxon>Pseudomonadati</taxon>
        <taxon>Pseudomonadota</taxon>
        <taxon>Betaproteobacteria</taxon>
        <taxon>Burkholderiales</taxon>
        <taxon>Alcaligenaceae</taxon>
        <taxon>Corticimicrobacter</taxon>
    </lineage>
</organism>
<evidence type="ECO:0000256" key="1">
    <source>
        <dbReference type="ARBA" id="ARBA00004167"/>
    </source>
</evidence>
<feature type="domain" description="Penicillin-binding protein dimerisation" evidence="16">
    <location>
        <begin position="62"/>
        <end position="237"/>
    </location>
</feature>
<dbReference type="GO" id="GO:0006508">
    <property type="term" value="P:proteolysis"/>
    <property type="evidence" value="ECO:0007669"/>
    <property type="project" value="UniProtKB-KW"/>
</dbReference>
<dbReference type="Gene3D" id="3.90.1310.10">
    <property type="entry name" value="Penicillin-binding protein 2a (Domain 2)"/>
    <property type="match status" value="1"/>
</dbReference>
<keyword evidence="10 14" id="KW-0573">Peptidoglycan synthesis</keyword>
<dbReference type="GO" id="GO:0005886">
    <property type="term" value="C:plasma membrane"/>
    <property type="evidence" value="ECO:0007669"/>
    <property type="project" value="UniProtKB-SubCell"/>
</dbReference>
<evidence type="ECO:0000259" key="16">
    <source>
        <dbReference type="Pfam" id="PF03717"/>
    </source>
</evidence>
<dbReference type="PANTHER" id="PTHR30627">
    <property type="entry name" value="PEPTIDOGLYCAN D,D-TRANSPEPTIDASE"/>
    <property type="match status" value="1"/>
</dbReference>
<keyword evidence="3 14" id="KW-1003">Cell membrane</keyword>
<dbReference type="GO" id="GO:0008658">
    <property type="term" value="F:penicillin binding"/>
    <property type="evidence" value="ECO:0007669"/>
    <property type="project" value="InterPro"/>
</dbReference>
<dbReference type="HAMAP" id="MF_02081">
    <property type="entry name" value="MrdA_transpept"/>
    <property type="match status" value="1"/>
</dbReference>
<dbReference type="UniPathway" id="UPA00219"/>
<name>A0A2V1JWG4_9BURK</name>
<dbReference type="Gene3D" id="3.30.1390.30">
    <property type="entry name" value="Penicillin-binding protein 2a, domain 3"/>
    <property type="match status" value="1"/>
</dbReference>
<keyword evidence="6 14" id="KW-0645">Protease</keyword>
<feature type="domain" description="Penicillin-binding protein transpeptidase" evidence="15">
    <location>
        <begin position="269"/>
        <end position="607"/>
    </location>
</feature>
<keyword evidence="4 14" id="KW-0997">Cell inner membrane</keyword>
<evidence type="ECO:0000256" key="4">
    <source>
        <dbReference type="ARBA" id="ARBA00022519"/>
    </source>
</evidence>
<dbReference type="RefSeq" id="WP_109063144.1">
    <property type="nucleotide sequence ID" value="NZ_QETA01000009.1"/>
</dbReference>
<keyword evidence="18" id="KW-1185">Reference proteome</keyword>
<dbReference type="InterPro" id="IPR012338">
    <property type="entry name" value="Beta-lactam/transpept-like"/>
</dbReference>
<dbReference type="NCBIfam" id="TIGR03423">
    <property type="entry name" value="pbp2_mrdA"/>
    <property type="match status" value="1"/>
</dbReference>
<keyword evidence="11 14" id="KW-1133">Transmembrane helix</keyword>
<dbReference type="Proteomes" id="UP000245212">
    <property type="component" value="Unassembled WGS sequence"/>
</dbReference>
<keyword evidence="8 14" id="KW-0378">Hydrolase</keyword>
<comment type="caution">
    <text evidence="17">The sequence shown here is derived from an EMBL/GenBank/DDBJ whole genome shotgun (WGS) entry which is preliminary data.</text>
</comment>
<dbReference type="EC" id="3.4.16.4" evidence="14"/>
<dbReference type="GO" id="GO:0009252">
    <property type="term" value="P:peptidoglycan biosynthetic process"/>
    <property type="evidence" value="ECO:0007669"/>
    <property type="project" value="UniProtKB-UniRule"/>
</dbReference>
<dbReference type="InterPro" id="IPR050515">
    <property type="entry name" value="Beta-lactam/transpept"/>
</dbReference>
<evidence type="ECO:0000256" key="13">
    <source>
        <dbReference type="ARBA" id="ARBA00023316"/>
    </source>
</evidence>
<evidence type="ECO:0000256" key="14">
    <source>
        <dbReference type="HAMAP-Rule" id="MF_02081"/>
    </source>
</evidence>
<gene>
    <name evidence="14 17" type="primary">mrdA</name>
    <name evidence="17" type="ORF">DD235_16115</name>
</gene>
<comment type="similarity">
    <text evidence="14">Belongs to the transpeptidase family. MrdA subfamily.</text>
</comment>
<dbReference type="SUPFAM" id="SSF56519">
    <property type="entry name" value="Penicillin binding protein dimerisation domain"/>
    <property type="match status" value="1"/>
</dbReference>
<evidence type="ECO:0000256" key="12">
    <source>
        <dbReference type="ARBA" id="ARBA00023136"/>
    </source>
</evidence>
<evidence type="ECO:0000256" key="3">
    <source>
        <dbReference type="ARBA" id="ARBA00022475"/>
    </source>
</evidence>
<dbReference type="GO" id="GO:0009002">
    <property type="term" value="F:serine-type D-Ala-D-Ala carboxypeptidase activity"/>
    <property type="evidence" value="ECO:0007669"/>
    <property type="project" value="UniProtKB-UniRule"/>
</dbReference>
<keyword evidence="7 14" id="KW-0812">Transmembrane</keyword>
<evidence type="ECO:0000256" key="8">
    <source>
        <dbReference type="ARBA" id="ARBA00022801"/>
    </source>
</evidence>
<evidence type="ECO:0000256" key="11">
    <source>
        <dbReference type="ARBA" id="ARBA00022989"/>
    </source>
</evidence>
<evidence type="ECO:0000256" key="7">
    <source>
        <dbReference type="ARBA" id="ARBA00022692"/>
    </source>
</evidence>
<proteinExistence type="inferred from homology"/>
<comment type="catalytic activity">
    <reaction evidence="14">
        <text>Preferential cleavage: (Ac)2-L-Lys-D-Ala-|-D-Ala. Also transpeptidation of peptidyl-alanyl moieties that are N-acyl substituents of D-alanine.</text>
        <dbReference type="EC" id="3.4.16.4"/>
    </reaction>
</comment>
<evidence type="ECO:0000256" key="9">
    <source>
        <dbReference type="ARBA" id="ARBA00022960"/>
    </source>
</evidence>
<evidence type="ECO:0000256" key="10">
    <source>
        <dbReference type="ARBA" id="ARBA00022984"/>
    </source>
</evidence>
<dbReference type="Gene3D" id="3.40.710.10">
    <property type="entry name" value="DD-peptidase/beta-lactamase superfamily"/>
    <property type="match status" value="1"/>
</dbReference>
<comment type="pathway">
    <text evidence="14">Cell wall biogenesis; peptidoglycan biosynthesis.</text>
</comment>
<dbReference type="EMBL" id="QETA01000009">
    <property type="protein sequence ID" value="PWF21049.1"/>
    <property type="molecule type" value="Genomic_DNA"/>
</dbReference>
<accession>A0A2V1JWG4</accession>
<dbReference type="Pfam" id="PF03717">
    <property type="entry name" value="PBP_dimer"/>
    <property type="match status" value="1"/>
</dbReference>
<evidence type="ECO:0000256" key="5">
    <source>
        <dbReference type="ARBA" id="ARBA00022645"/>
    </source>
</evidence>
<sequence>MFEFKGIGQFQRQRFRLRVGVALLVTLLGLGVLGWRFWFLQVERHEGLAARADRNRLAIVPLPPRRGDILDRNGEVLARNYRTYTLEVVPAHAGDIDELLQKLSPVVYISPVEQRRFLRRVQESGRYARIPLRTSLNDTEAAWFAVNGWQFPGVNLHARWVREYPHGEVAGHVLGYIGRIDDKDVEWLEETDQLANYRGSDVIGKKGVEKTWESSLHGQTGFEEVEVTATGRPVRTLRRVDPEPGKDLMLSIDLGLQQMAEGLFAGRRGALVAIEPETGEVLAFVSQPSFDPNLFVDGIDVENWKQLRDSPDHPLLNRPLYGTYPIGSTYKPFVALAALELGKRRATDRFYDPGFFEFAGQRFRNAGSAAYGSIDLNRALAVSSDTYFYALGPDIGVDALHDFMQPFGFGQLTGIDLDGERRGILPSTDWKRNYYREREQQRWYTGETISVMVGQGYNAFTLLQLAHATSVLANDGVVMKPHLVRAVREAGQDIEKDVVTEPTNIIPLQQANLDAVKQAMVAVTQTGTARRAFAGTPYSVAGKTGTAQVFSLRGGQYRASQIDERLRDHALFMAFAPAEKPKIALALIVENAGWGASIAAPLARQVFDYWLARPEHAAPAAVLDRAAAASDVDVVRASARSQASAAATAAGTQAEEAL</sequence>
<protein>
    <recommendedName>
        <fullName evidence="14">Peptidoglycan D,D-transpeptidase MrdA</fullName>
        <ecNumber evidence="14">3.4.16.4</ecNumber>
    </recommendedName>
    <alternativeName>
        <fullName evidence="14">Penicillin-binding protein 2</fullName>
        <shortName evidence="14">PBP-2</shortName>
    </alternativeName>
</protein>
<feature type="active site" description="Acyl-ester intermediate" evidence="14">
    <location>
        <position position="328"/>
    </location>
</feature>
<comment type="caution">
    <text evidence="14">Lacks conserved residue(s) required for the propagation of feature annotation.</text>
</comment>
<dbReference type="InterPro" id="IPR036138">
    <property type="entry name" value="PBP_dimer_sf"/>
</dbReference>
<dbReference type="GO" id="GO:0008360">
    <property type="term" value="P:regulation of cell shape"/>
    <property type="evidence" value="ECO:0007669"/>
    <property type="project" value="UniProtKB-KW"/>
</dbReference>
<keyword evidence="12 14" id="KW-0472">Membrane</keyword>
<dbReference type="Pfam" id="PF00905">
    <property type="entry name" value="Transpeptidase"/>
    <property type="match status" value="1"/>
</dbReference>
<feature type="transmembrane region" description="Helical" evidence="14">
    <location>
        <begin position="21"/>
        <end position="39"/>
    </location>
</feature>
<keyword evidence="13 14" id="KW-0961">Cell wall biogenesis/degradation</keyword>
<dbReference type="AlphaFoldDB" id="A0A2V1JWG4"/>